<gene>
    <name evidence="2" type="ORF">FZ942_22615</name>
</gene>
<dbReference type="NCBIfam" id="TIGR01444">
    <property type="entry name" value="fkbM_fam"/>
    <property type="match status" value="1"/>
</dbReference>
<dbReference type="InterPro" id="IPR029063">
    <property type="entry name" value="SAM-dependent_MTases_sf"/>
</dbReference>
<dbReference type="AlphaFoldDB" id="A0A5A9GH13"/>
<organism evidence="2 3">
    <name type="scientific">Azospirillum lipoferum</name>
    <dbReference type="NCBI Taxonomy" id="193"/>
    <lineage>
        <taxon>Bacteria</taxon>
        <taxon>Pseudomonadati</taxon>
        <taxon>Pseudomonadota</taxon>
        <taxon>Alphaproteobacteria</taxon>
        <taxon>Rhodospirillales</taxon>
        <taxon>Azospirillaceae</taxon>
        <taxon>Azospirillum</taxon>
    </lineage>
</organism>
<evidence type="ECO:0000313" key="2">
    <source>
        <dbReference type="EMBL" id="KAA0593690.1"/>
    </source>
</evidence>
<dbReference type="EMBL" id="VTTN01000010">
    <property type="protein sequence ID" value="KAA0593690.1"/>
    <property type="molecule type" value="Genomic_DNA"/>
</dbReference>
<sequence length="283" mass="30631">MPVIDIVLDLPDRQPKILLDLDDRHTNERTIADWIRGGRFYEPDVSLALTRLVREGDCVVDIGANAGFFTILLGALTGPSGRVLSVEPGADNLERLRNNIALNGFSHVTVLDRPLSDAEGRVSFFINSDDSGGNALWDPGRFPANERSRATPVAHSLQATTLGTAVVEAGLQVPRLIKIDTEGAEQRILTGAGALLRDRRVPYVIAELHEFGLEQMGGSQAGLRGLMEGFGYATFLLNHDGSLPKLIPAGTAIRANHFPNLLFSTPDAVASGWPEEQVQVRLP</sequence>
<dbReference type="InterPro" id="IPR006342">
    <property type="entry name" value="FkbM_mtfrase"/>
</dbReference>
<dbReference type="OrthoDB" id="5679686at2"/>
<dbReference type="SUPFAM" id="SSF53335">
    <property type="entry name" value="S-adenosyl-L-methionine-dependent methyltransferases"/>
    <property type="match status" value="1"/>
</dbReference>
<keyword evidence="3" id="KW-1185">Reference proteome</keyword>
<dbReference type="GO" id="GO:0032259">
    <property type="term" value="P:methylation"/>
    <property type="evidence" value="ECO:0007669"/>
    <property type="project" value="UniProtKB-KW"/>
</dbReference>
<protein>
    <submittedName>
        <fullName evidence="2">FkbM family methyltransferase</fullName>
    </submittedName>
</protein>
<dbReference type="GO" id="GO:0008168">
    <property type="term" value="F:methyltransferase activity"/>
    <property type="evidence" value="ECO:0007669"/>
    <property type="project" value="UniProtKB-KW"/>
</dbReference>
<reference evidence="2 3" key="1">
    <citation type="submission" date="2019-08" db="EMBL/GenBank/DDBJ databases">
        <authorList>
            <person name="Grouzdev D."/>
            <person name="Tikhonova E."/>
            <person name="Kravchenko I."/>
        </authorList>
    </citation>
    <scope>NUCLEOTIDE SEQUENCE [LARGE SCALE GENOMIC DNA]</scope>
    <source>
        <strain evidence="2 3">59b</strain>
    </source>
</reference>
<dbReference type="RefSeq" id="WP_149233356.1">
    <property type="nucleotide sequence ID" value="NZ_JALJXJ010000024.1"/>
</dbReference>
<dbReference type="Pfam" id="PF05050">
    <property type="entry name" value="Methyltransf_21"/>
    <property type="match status" value="1"/>
</dbReference>
<dbReference type="PANTHER" id="PTHR34203:SF13">
    <property type="entry name" value="EXPRESSED PROTEIN"/>
    <property type="match status" value="1"/>
</dbReference>
<accession>A0A5A9GH13</accession>
<dbReference type="PANTHER" id="PTHR34203">
    <property type="entry name" value="METHYLTRANSFERASE, FKBM FAMILY PROTEIN"/>
    <property type="match status" value="1"/>
</dbReference>
<dbReference type="Gene3D" id="3.40.50.150">
    <property type="entry name" value="Vaccinia Virus protein VP39"/>
    <property type="match status" value="1"/>
</dbReference>
<name>A0A5A9GH13_AZOLI</name>
<keyword evidence="2" id="KW-0489">Methyltransferase</keyword>
<dbReference type="InterPro" id="IPR052514">
    <property type="entry name" value="SAM-dependent_MTase"/>
</dbReference>
<evidence type="ECO:0000313" key="3">
    <source>
        <dbReference type="Proteomes" id="UP000324927"/>
    </source>
</evidence>
<dbReference type="Proteomes" id="UP000324927">
    <property type="component" value="Unassembled WGS sequence"/>
</dbReference>
<keyword evidence="2" id="KW-0808">Transferase</keyword>
<feature type="domain" description="Methyltransferase FkbM" evidence="1">
    <location>
        <begin position="61"/>
        <end position="232"/>
    </location>
</feature>
<comment type="caution">
    <text evidence="2">The sequence shown here is derived from an EMBL/GenBank/DDBJ whole genome shotgun (WGS) entry which is preliminary data.</text>
</comment>
<proteinExistence type="predicted"/>
<evidence type="ECO:0000259" key="1">
    <source>
        <dbReference type="Pfam" id="PF05050"/>
    </source>
</evidence>